<dbReference type="Proteomes" id="UP001549167">
    <property type="component" value="Unassembled WGS sequence"/>
</dbReference>
<dbReference type="SUPFAM" id="SSF56349">
    <property type="entry name" value="DNA breaking-rejoining enzymes"/>
    <property type="match status" value="1"/>
</dbReference>
<dbReference type="PANTHER" id="PTHR30349">
    <property type="entry name" value="PHAGE INTEGRASE-RELATED"/>
    <property type="match status" value="1"/>
</dbReference>
<name>A0ABV2KVP6_9BACI</name>
<keyword evidence="4" id="KW-1185">Reference proteome</keyword>
<dbReference type="InterPro" id="IPR002104">
    <property type="entry name" value="Integrase_catalytic"/>
</dbReference>
<evidence type="ECO:0000256" key="1">
    <source>
        <dbReference type="ARBA" id="ARBA00023172"/>
    </source>
</evidence>
<proteinExistence type="predicted"/>
<sequence length="177" mass="20248">MNTVDPIYTQAERKAMKEALAGRDRLLFTLGCSLGLRISDLLRLKVGDIQGQRELVIREEKTKKARRIPISAKVDEQVVALDKPADAYIFSSRKRNADGSERPITRQQAYTILKRAAERAGIDARIGGHTLRKTFGLMHYQNGVNVTRIMRMLNHASPRIKKRMKRLIFNEEAKQYV</sequence>
<dbReference type="InterPro" id="IPR050090">
    <property type="entry name" value="Tyrosine_recombinase_XerCD"/>
</dbReference>
<feature type="domain" description="Tyr recombinase" evidence="2">
    <location>
        <begin position="3"/>
        <end position="177"/>
    </location>
</feature>
<evidence type="ECO:0000259" key="2">
    <source>
        <dbReference type="PROSITE" id="PS51898"/>
    </source>
</evidence>
<dbReference type="InterPro" id="IPR013762">
    <property type="entry name" value="Integrase-like_cat_sf"/>
</dbReference>
<dbReference type="PANTHER" id="PTHR30349:SF82">
    <property type="entry name" value="INTEGRASE_RECOMBINASE YOEC-RELATED"/>
    <property type="match status" value="1"/>
</dbReference>
<dbReference type="EMBL" id="JBEPMX010000008">
    <property type="protein sequence ID" value="MET3683658.1"/>
    <property type="molecule type" value="Genomic_DNA"/>
</dbReference>
<dbReference type="Gene3D" id="1.10.443.10">
    <property type="entry name" value="Intergrase catalytic core"/>
    <property type="match status" value="1"/>
</dbReference>
<dbReference type="RefSeq" id="WP_354220252.1">
    <property type="nucleotide sequence ID" value="NZ_JBEPMX010000008.1"/>
</dbReference>
<keyword evidence="1" id="KW-0233">DNA recombination</keyword>
<comment type="caution">
    <text evidence="3">The sequence shown here is derived from an EMBL/GenBank/DDBJ whole genome shotgun (WGS) entry which is preliminary data.</text>
</comment>
<reference evidence="3 4" key="1">
    <citation type="submission" date="2024-06" db="EMBL/GenBank/DDBJ databases">
        <title>Genomic Encyclopedia of Type Strains, Phase IV (KMG-IV): sequencing the most valuable type-strain genomes for metagenomic binning, comparative biology and taxonomic classification.</title>
        <authorList>
            <person name="Goeker M."/>
        </authorList>
    </citation>
    <scope>NUCLEOTIDE SEQUENCE [LARGE SCALE GENOMIC DNA]</scope>
    <source>
        <strain evidence="3 4">DSM 23520</strain>
    </source>
</reference>
<evidence type="ECO:0000313" key="4">
    <source>
        <dbReference type="Proteomes" id="UP001549167"/>
    </source>
</evidence>
<accession>A0ABV2KVP6</accession>
<organism evidence="3 4">
    <name type="scientific">Alkalibacillus flavidus</name>
    <dbReference type="NCBI Taxonomy" id="546021"/>
    <lineage>
        <taxon>Bacteria</taxon>
        <taxon>Bacillati</taxon>
        <taxon>Bacillota</taxon>
        <taxon>Bacilli</taxon>
        <taxon>Bacillales</taxon>
        <taxon>Bacillaceae</taxon>
        <taxon>Alkalibacillus</taxon>
    </lineage>
</organism>
<protein>
    <submittedName>
        <fullName evidence="3">Integrase</fullName>
    </submittedName>
</protein>
<gene>
    <name evidence="3" type="ORF">ABID56_001767</name>
</gene>
<dbReference type="Pfam" id="PF00589">
    <property type="entry name" value="Phage_integrase"/>
    <property type="match status" value="1"/>
</dbReference>
<evidence type="ECO:0000313" key="3">
    <source>
        <dbReference type="EMBL" id="MET3683658.1"/>
    </source>
</evidence>
<dbReference type="InterPro" id="IPR011010">
    <property type="entry name" value="DNA_brk_join_enz"/>
</dbReference>
<dbReference type="PROSITE" id="PS51898">
    <property type="entry name" value="TYR_RECOMBINASE"/>
    <property type="match status" value="1"/>
</dbReference>